<name>A0ABQ8RVC2_PERAM</name>
<dbReference type="EMBL" id="JAJSOF020000042">
    <property type="protein sequence ID" value="KAJ4425611.1"/>
    <property type="molecule type" value="Genomic_DNA"/>
</dbReference>
<reference evidence="1 2" key="1">
    <citation type="journal article" date="2022" name="Allergy">
        <title>Genome assembly and annotation of Periplaneta americana reveal a comprehensive cockroach allergen profile.</title>
        <authorList>
            <person name="Wang L."/>
            <person name="Xiong Q."/>
            <person name="Saelim N."/>
            <person name="Wang L."/>
            <person name="Nong W."/>
            <person name="Wan A.T."/>
            <person name="Shi M."/>
            <person name="Liu X."/>
            <person name="Cao Q."/>
            <person name="Hui J.H.L."/>
            <person name="Sookrung N."/>
            <person name="Leung T.F."/>
            <person name="Tungtrongchitr A."/>
            <person name="Tsui S.K.W."/>
        </authorList>
    </citation>
    <scope>NUCLEOTIDE SEQUENCE [LARGE SCALE GENOMIC DNA]</scope>
    <source>
        <strain evidence="1">PWHHKU_190912</strain>
    </source>
</reference>
<proteinExistence type="predicted"/>
<evidence type="ECO:0000313" key="2">
    <source>
        <dbReference type="Proteomes" id="UP001148838"/>
    </source>
</evidence>
<evidence type="ECO:0000313" key="1">
    <source>
        <dbReference type="EMBL" id="KAJ4425611.1"/>
    </source>
</evidence>
<gene>
    <name evidence="1" type="ORF">ANN_27807</name>
</gene>
<accession>A0ABQ8RVC2</accession>
<protein>
    <submittedName>
        <fullName evidence="1">Uncharacterized protein</fullName>
    </submittedName>
</protein>
<organism evidence="1 2">
    <name type="scientific">Periplaneta americana</name>
    <name type="common">American cockroach</name>
    <name type="synonym">Blatta americana</name>
    <dbReference type="NCBI Taxonomy" id="6978"/>
    <lineage>
        <taxon>Eukaryota</taxon>
        <taxon>Metazoa</taxon>
        <taxon>Ecdysozoa</taxon>
        <taxon>Arthropoda</taxon>
        <taxon>Hexapoda</taxon>
        <taxon>Insecta</taxon>
        <taxon>Pterygota</taxon>
        <taxon>Neoptera</taxon>
        <taxon>Polyneoptera</taxon>
        <taxon>Dictyoptera</taxon>
        <taxon>Blattodea</taxon>
        <taxon>Blattoidea</taxon>
        <taxon>Blattidae</taxon>
        <taxon>Blattinae</taxon>
        <taxon>Periplaneta</taxon>
    </lineage>
</organism>
<sequence length="96" mass="10841">MADDDRSEDESNDFVSVAQAIKLIPKPFDGNPKFLREFCEAVESAREVVAPAKQQLLLKFVESKITGEAKDRLLARTARNSWAEVKAILEENYSVR</sequence>
<comment type="caution">
    <text evidence="1">The sequence shown here is derived from an EMBL/GenBank/DDBJ whole genome shotgun (WGS) entry which is preliminary data.</text>
</comment>
<dbReference type="Proteomes" id="UP001148838">
    <property type="component" value="Unassembled WGS sequence"/>
</dbReference>
<keyword evidence="2" id="KW-1185">Reference proteome</keyword>